<feature type="transmembrane region" description="Helical" evidence="8">
    <location>
        <begin position="68"/>
        <end position="91"/>
    </location>
</feature>
<evidence type="ECO:0000256" key="8">
    <source>
        <dbReference type="SAM" id="Phobius"/>
    </source>
</evidence>
<feature type="transmembrane region" description="Helical" evidence="8">
    <location>
        <begin position="184"/>
        <end position="204"/>
    </location>
</feature>
<dbReference type="KEGG" id="lvi:G7068_08415"/>
<dbReference type="Pfam" id="PF01554">
    <property type="entry name" value="MatE"/>
    <property type="match status" value="2"/>
</dbReference>
<keyword evidence="6 8" id="KW-1133">Transmembrane helix</keyword>
<evidence type="ECO:0000256" key="4">
    <source>
        <dbReference type="ARBA" id="ARBA00022475"/>
    </source>
</evidence>
<evidence type="ECO:0000256" key="3">
    <source>
        <dbReference type="ARBA" id="ARBA00022448"/>
    </source>
</evidence>
<evidence type="ECO:0000256" key="1">
    <source>
        <dbReference type="ARBA" id="ARBA00004651"/>
    </source>
</evidence>
<gene>
    <name evidence="9" type="ORF">G7068_08415</name>
</gene>
<name>A0A6G7XFP5_9MICO</name>
<sequence>MLERYTLKVKHRCRYGGTVSASPASKPARRRIDRSIANLAVPALGALIAEPLFLVVDSALVGHLGASPLAGLAVAAAILQTAVGLMVFLAYSTTPLVARRRGAGDLRGAVQAGVDGLWLAFGIGILVAAALFALSGPLVASFGTAPETADQALIYLIISCFGIPAMLLVFAASGLLRGLQDTRTPLAVATVGFAINALLNWWFIYGLGFGIAGSAWGTVLAQWGMVVVYLIVIARKVGKTGASVFPRRDGLGHAGRSGGWLFLRTVGLRVAFLSTVFAATSHGTIATAGYQVVFTVFSTAAFALDALAIAAQAMIGDALGARDPDRARLIVRRTIFWGVTSGAAVGLILAAASPVIGRIFTSDPGVLAILPPALLVLGISLPLGGFVFVLDGVLMGAGDARYLAWTSLVNLVVYLPVLWLVTRLVPTGTPALVALTASFTIVFMLARAVTLGVRARRFERAPEAFE</sequence>
<dbReference type="Proteomes" id="UP000502677">
    <property type="component" value="Chromosome"/>
</dbReference>
<keyword evidence="4" id="KW-1003">Cell membrane</keyword>
<keyword evidence="10" id="KW-1185">Reference proteome</keyword>
<dbReference type="InterPro" id="IPR048279">
    <property type="entry name" value="MdtK-like"/>
</dbReference>
<dbReference type="PANTHER" id="PTHR42893">
    <property type="entry name" value="PROTEIN DETOXIFICATION 44, CHLOROPLASTIC-RELATED"/>
    <property type="match status" value="1"/>
</dbReference>
<feature type="transmembrane region" description="Helical" evidence="8">
    <location>
        <begin position="402"/>
        <end position="425"/>
    </location>
</feature>
<keyword evidence="3" id="KW-0813">Transport</keyword>
<evidence type="ECO:0000256" key="2">
    <source>
        <dbReference type="ARBA" id="ARBA00010199"/>
    </source>
</evidence>
<dbReference type="InterPro" id="IPR002528">
    <property type="entry name" value="MATE_fam"/>
</dbReference>
<dbReference type="CDD" id="cd13136">
    <property type="entry name" value="MATE_DinF_like"/>
    <property type="match status" value="1"/>
</dbReference>
<keyword evidence="7 8" id="KW-0472">Membrane</keyword>
<evidence type="ECO:0000313" key="10">
    <source>
        <dbReference type="Proteomes" id="UP000502677"/>
    </source>
</evidence>
<dbReference type="AlphaFoldDB" id="A0A6G7XFP5"/>
<feature type="transmembrane region" description="Helical" evidence="8">
    <location>
        <begin position="292"/>
        <end position="315"/>
    </location>
</feature>
<feature type="transmembrane region" description="Helical" evidence="8">
    <location>
        <begin position="117"/>
        <end position="140"/>
    </location>
</feature>
<feature type="transmembrane region" description="Helical" evidence="8">
    <location>
        <begin position="152"/>
        <end position="172"/>
    </location>
</feature>
<evidence type="ECO:0000313" key="9">
    <source>
        <dbReference type="EMBL" id="QIK63217.1"/>
    </source>
</evidence>
<dbReference type="InterPro" id="IPR044644">
    <property type="entry name" value="DinF-like"/>
</dbReference>
<dbReference type="PIRSF" id="PIRSF006603">
    <property type="entry name" value="DinF"/>
    <property type="match status" value="1"/>
</dbReference>
<feature type="transmembrane region" description="Helical" evidence="8">
    <location>
        <begin position="431"/>
        <end position="450"/>
    </location>
</feature>
<accession>A0A6G7XFP5</accession>
<feature type="transmembrane region" description="Helical" evidence="8">
    <location>
        <begin position="259"/>
        <end position="280"/>
    </location>
</feature>
<evidence type="ECO:0000256" key="5">
    <source>
        <dbReference type="ARBA" id="ARBA00022692"/>
    </source>
</evidence>
<dbReference type="GO" id="GO:0015297">
    <property type="term" value="F:antiporter activity"/>
    <property type="evidence" value="ECO:0007669"/>
    <property type="project" value="InterPro"/>
</dbReference>
<comment type="subcellular location">
    <subcellularLocation>
        <location evidence="1">Cell membrane</location>
        <topology evidence="1">Multi-pass membrane protein</topology>
    </subcellularLocation>
</comment>
<reference evidence="9 10" key="1">
    <citation type="submission" date="2020-03" db="EMBL/GenBank/DDBJ databases">
        <title>Leucobacter sp. nov., isolated from beetles.</title>
        <authorList>
            <person name="Hyun D.-W."/>
            <person name="Bae J.-W."/>
        </authorList>
    </citation>
    <scope>NUCLEOTIDE SEQUENCE [LARGE SCALE GENOMIC DNA]</scope>
    <source>
        <strain evidence="9 10">HDW9C</strain>
    </source>
</reference>
<dbReference type="NCBIfam" id="TIGR00797">
    <property type="entry name" value="matE"/>
    <property type="match status" value="1"/>
</dbReference>
<evidence type="ECO:0000256" key="6">
    <source>
        <dbReference type="ARBA" id="ARBA00022989"/>
    </source>
</evidence>
<feature type="transmembrane region" description="Helical" evidence="8">
    <location>
        <begin position="216"/>
        <end position="238"/>
    </location>
</feature>
<dbReference type="PANTHER" id="PTHR42893:SF46">
    <property type="entry name" value="PROTEIN DETOXIFICATION 44, CHLOROPLASTIC"/>
    <property type="match status" value="1"/>
</dbReference>
<feature type="transmembrane region" description="Helical" evidence="8">
    <location>
        <begin position="368"/>
        <end position="390"/>
    </location>
</feature>
<keyword evidence="5 8" id="KW-0812">Transmembrane</keyword>
<dbReference type="GO" id="GO:0005886">
    <property type="term" value="C:plasma membrane"/>
    <property type="evidence" value="ECO:0007669"/>
    <property type="project" value="UniProtKB-SubCell"/>
</dbReference>
<dbReference type="GO" id="GO:0042910">
    <property type="term" value="F:xenobiotic transmembrane transporter activity"/>
    <property type="evidence" value="ECO:0007669"/>
    <property type="project" value="InterPro"/>
</dbReference>
<proteinExistence type="inferred from homology"/>
<organism evidence="9 10">
    <name type="scientific">Leucobacter viscericola</name>
    <dbReference type="NCBI Taxonomy" id="2714935"/>
    <lineage>
        <taxon>Bacteria</taxon>
        <taxon>Bacillati</taxon>
        <taxon>Actinomycetota</taxon>
        <taxon>Actinomycetes</taxon>
        <taxon>Micrococcales</taxon>
        <taxon>Microbacteriaceae</taxon>
        <taxon>Leucobacter</taxon>
    </lineage>
</organism>
<comment type="similarity">
    <text evidence="2">Belongs to the multi antimicrobial extrusion (MATE) (TC 2.A.66.1) family.</text>
</comment>
<evidence type="ECO:0000256" key="7">
    <source>
        <dbReference type="ARBA" id="ARBA00023136"/>
    </source>
</evidence>
<feature type="transmembrane region" description="Helical" evidence="8">
    <location>
        <begin position="335"/>
        <end position="356"/>
    </location>
</feature>
<protein>
    <submittedName>
        <fullName evidence="9">MATE family efflux transporter</fullName>
    </submittedName>
</protein>
<feature type="transmembrane region" description="Helical" evidence="8">
    <location>
        <begin position="36"/>
        <end position="56"/>
    </location>
</feature>
<dbReference type="EMBL" id="CP049863">
    <property type="protein sequence ID" value="QIK63217.1"/>
    <property type="molecule type" value="Genomic_DNA"/>
</dbReference>